<gene>
    <name evidence="2" type="ORF">N7530_011901</name>
</gene>
<feature type="compositionally biased region" description="Basic and acidic residues" evidence="1">
    <location>
        <begin position="1"/>
        <end position="20"/>
    </location>
</feature>
<dbReference type="OrthoDB" id="4262619at2759"/>
<name>A0A9X0BG25_9EURO</name>
<dbReference type="Proteomes" id="UP001147760">
    <property type="component" value="Unassembled WGS sequence"/>
</dbReference>
<keyword evidence="3" id="KW-1185">Reference proteome</keyword>
<evidence type="ECO:0000313" key="2">
    <source>
        <dbReference type="EMBL" id="KAJ5456627.1"/>
    </source>
</evidence>
<accession>A0A9X0BG25</accession>
<reference evidence="2" key="1">
    <citation type="submission" date="2022-12" db="EMBL/GenBank/DDBJ databases">
        <authorList>
            <person name="Petersen C."/>
        </authorList>
    </citation>
    <scope>NUCLEOTIDE SEQUENCE</scope>
    <source>
        <strain evidence="2">IBT 17660</strain>
    </source>
</reference>
<organism evidence="2 3">
    <name type="scientific">Penicillium desertorum</name>
    <dbReference type="NCBI Taxonomy" id="1303715"/>
    <lineage>
        <taxon>Eukaryota</taxon>
        <taxon>Fungi</taxon>
        <taxon>Dikarya</taxon>
        <taxon>Ascomycota</taxon>
        <taxon>Pezizomycotina</taxon>
        <taxon>Eurotiomycetes</taxon>
        <taxon>Eurotiomycetidae</taxon>
        <taxon>Eurotiales</taxon>
        <taxon>Aspergillaceae</taxon>
        <taxon>Penicillium</taxon>
    </lineage>
</organism>
<evidence type="ECO:0000256" key="1">
    <source>
        <dbReference type="SAM" id="MobiDB-lite"/>
    </source>
</evidence>
<dbReference type="EMBL" id="JAPWDO010000009">
    <property type="protein sequence ID" value="KAJ5456627.1"/>
    <property type="molecule type" value="Genomic_DNA"/>
</dbReference>
<proteinExistence type="predicted"/>
<protein>
    <submittedName>
        <fullName evidence="2">Uncharacterized protein</fullName>
    </submittedName>
</protein>
<feature type="region of interest" description="Disordered" evidence="1">
    <location>
        <begin position="1"/>
        <end position="21"/>
    </location>
</feature>
<dbReference type="AlphaFoldDB" id="A0A9X0BG25"/>
<evidence type="ECO:0000313" key="3">
    <source>
        <dbReference type="Proteomes" id="UP001147760"/>
    </source>
</evidence>
<reference evidence="2" key="2">
    <citation type="journal article" date="2023" name="IMA Fungus">
        <title>Comparative genomic study of the Penicillium genus elucidates a diverse pangenome and 15 lateral gene transfer events.</title>
        <authorList>
            <person name="Petersen C."/>
            <person name="Sorensen T."/>
            <person name="Nielsen M.R."/>
            <person name="Sondergaard T.E."/>
            <person name="Sorensen J.L."/>
            <person name="Fitzpatrick D.A."/>
            <person name="Frisvad J.C."/>
            <person name="Nielsen K.L."/>
        </authorList>
    </citation>
    <scope>NUCLEOTIDE SEQUENCE</scope>
    <source>
        <strain evidence="2">IBT 17660</strain>
    </source>
</reference>
<comment type="caution">
    <text evidence="2">The sequence shown here is derived from an EMBL/GenBank/DDBJ whole genome shotgun (WGS) entry which is preliminary data.</text>
</comment>
<sequence length="95" mass="10590">MTEKEPSKESPRGAADKMDPEGSTIYNVWKQADGLFKGEEIEKWITFVAKTNHHHGFVRVVGGDEGFTTTAPRTFLVPPNHNIEVLGCKIMFTQG</sequence>